<dbReference type="InterPro" id="IPR001810">
    <property type="entry name" value="F-box_dom"/>
</dbReference>
<protein>
    <submittedName>
        <fullName evidence="4">F-box/LRR-repeat protein 2</fullName>
    </submittedName>
</protein>
<dbReference type="InterPro" id="IPR001611">
    <property type="entry name" value="Leu-rich_rpt"/>
</dbReference>
<dbReference type="eggNOG" id="KOG1947">
    <property type="taxonomic scope" value="Eukaryota"/>
</dbReference>
<sequence>MEEWCQDLPEECWESVFNRLDHHQHFEALSLVCKRFLSISNQLRSRLTISNPTIKLHRGVSSLLQRFRGIKRIDLVDFHGDLDRLVREIARSGLKIEVLNMSKQRRVPTRSLEELGAKMRSLRILICSRLCFLQDSDLIAIADSFPSLEELDISYPEQDFGSSAEQDSVFPGMVTDAGITVLSSKLSSLQKINISGNHLISDRSLVALSSNCKFLRKIAAFDCSFISQNGIGWLIRHSPNLISLAINGNKLSLPSTSMSPSFTVESSLVYAKALCTIEFSQMALSDDLLHSMFKANLPLQKLALSRCRGYTYVGISSLLSAYRSLNYLDIGGADFLTDQSITELFQYLQNLSFINLNSCSHLTNSTLFNLARDCPSLEEIRMERTSLGEEKFSTELRKNNQIRTLKLAWNKCLSDTTLKKVGIVCPNLRSLDLSHCWSITEKGIEAIGSSCIGIMELKVNGCKEMANLGTTMGFSKLESLRAAGSGMNDEGLSMVSQSCRRLLCLDLEGCLEVTAKGVKEMVGNCKGLRELNLKKCCKVSADILAWMIFSRPSLRMVVPPGGFVPTEKQRDLFLRHGCWVCNG</sequence>
<dbReference type="Gene3D" id="3.80.10.10">
    <property type="entry name" value="Ribonuclease Inhibitor"/>
    <property type="match status" value="2"/>
</dbReference>
<dbReference type="InterPro" id="IPR032675">
    <property type="entry name" value="LRR_dom_sf"/>
</dbReference>
<dbReference type="InParanoid" id="A0A1U7ZAL2"/>
<dbReference type="GeneID" id="104588526"/>
<dbReference type="FunCoup" id="A0A1U7ZAL2">
    <property type="interactions" value="56"/>
</dbReference>
<dbReference type="GO" id="GO:0019005">
    <property type="term" value="C:SCF ubiquitin ligase complex"/>
    <property type="evidence" value="ECO:0000318"/>
    <property type="project" value="GO_Central"/>
</dbReference>
<dbReference type="OMA" id="IQSCWHV"/>
<evidence type="ECO:0000259" key="1">
    <source>
        <dbReference type="Pfam" id="PF00646"/>
    </source>
</evidence>
<dbReference type="OrthoDB" id="6066220at2759"/>
<feature type="domain" description="F-box/LRR-repeat protein 15-like leucin rich repeat" evidence="2">
    <location>
        <begin position="368"/>
        <end position="522"/>
    </location>
</feature>
<keyword evidence="3" id="KW-1185">Reference proteome</keyword>
<organism evidence="3 4">
    <name type="scientific">Nelumbo nucifera</name>
    <name type="common">Sacred lotus</name>
    <dbReference type="NCBI Taxonomy" id="4432"/>
    <lineage>
        <taxon>Eukaryota</taxon>
        <taxon>Viridiplantae</taxon>
        <taxon>Streptophyta</taxon>
        <taxon>Embryophyta</taxon>
        <taxon>Tracheophyta</taxon>
        <taxon>Spermatophyta</taxon>
        <taxon>Magnoliopsida</taxon>
        <taxon>Proteales</taxon>
        <taxon>Nelumbonaceae</taxon>
        <taxon>Nelumbo</taxon>
    </lineage>
</organism>
<dbReference type="GO" id="GO:0031146">
    <property type="term" value="P:SCF-dependent proteasomal ubiquitin-dependent protein catabolic process"/>
    <property type="evidence" value="ECO:0000318"/>
    <property type="project" value="GO_Central"/>
</dbReference>
<reference evidence="4" key="1">
    <citation type="submission" date="2025-08" db="UniProtKB">
        <authorList>
            <consortium name="RefSeq"/>
        </authorList>
    </citation>
    <scope>IDENTIFICATION</scope>
</reference>
<dbReference type="InterPro" id="IPR006553">
    <property type="entry name" value="Leu-rich_rpt_Cys-con_subtyp"/>
</dbReference>
<dbReference type="AlphaFoldDB" id="A0A1U7ZAL2"/>
<dbReference type="KEGG" id="nnu:104588526"/>
<evidence type="ECO:0000313" key="4">
    <source>
        <dbReference type="RefSeq" id="XP_010244792.1"/>
    </source>
</evidence>
<dbReference type="SMART" id="SM00367">
    <property type="entry name" value="LRR_CC"/>
    <property type="match status" value="9"/>
</dbReference>
<dbReference type="Pfam" id="PF00646">
    <property type="entry name" value="F-box"/>
    <property type="match status" value="1"/>
</dbReference>
<accession>A0A1U7ZAL2</accession>
<dbReference type="InterPro" id="IPR057207">
    <property type="entry name" value="FBXL15_LRR"/>
</dbReference>
<name>A0A1U7ZAL2_NELNU</name>
<dbReference type="SUPFAM" id="SSF52047">
    <property type="entry name" value="RNI-like"/>
    <property type="match status" value="2"/>
</dbReference>
<dbReference type="Pfam" id="PF13516">
    <property type="entry name" value="LRR_6"/>
    <property type="match status" value="1"/>
</dbReference>
<dbReference type="RefSeq" id="XP_010244792.1">
    <property type="nucleotide sequence ID" value="XM_010246490.2"/>
</dbReference>
<evidence type="ECO:0000259" key="2">
    <source>
        <dbReference type="Pfam" id="PF25372"/>
    </source>
</evidence>
<dbReference type="PANTHER" id="PTHR13318:SF106">
    <property type="entry name" value="F-BOX_LRR-REPEAT PROTEIN 2"/>
    <property type="match status" value="1"/>
</dbReference>
<proteinExistence type="predicted"/>
<dbReference type="Proteomes" id="UP000189703">
    <property type="component" value="Unplaced"/>
</dbReference>
<gene>
    <name evidence="4" type="primary">LOC104588526</name>
</gene>
<evidence type="ECO:0000313" key="3">
    <source>
        <dbReference type="Proteomes" id="UP000189703"/>
    </source>
</evidence>
<feature type="domain" description="F-box" evidence="1">
    <location>
        <begin position="6"/>
        <end position="45"/>
    </location>
</feature>
<dbReference type="PANTHER" id="PTHR13318">
    <property type="entry name" value="PARTNER OF PAIRED, ISOFORM B-RELATED"/>
    <property type="match status" value="1"/>
</dbReference>
<dbReference type="Pfam" id="PF25372">
    <property type="entry name" value="DUF7885"/>
    <property type="match status" value="1"/>
</dbReference>